<dbReference type="PANTHER" id="PTHR43265">
    <property type="entry name" value="ESTERASE ESTD"/>
    <property type="match status" value="1"/>
</dbReference>
<keyword evidence="4" id="KW-1185">Reference proteome</keyword>
<sequence>MRTFKRILGLSLLTLGLFTMGAGMGAAQSQEVAIDGDHGKLSAVIQRPAGKTEYPLVIIMHGFMANKERPLLTKLADDLEKDGIASIRFDFNGQGQSEGRFQDMTVVNEIEDAKAVYAYARKLPGVTSIALAGHSQGGVVASMTAGELGTQKVKALVLMAPAAVLREDAIRGQIFGVHYDPLNPPEIIDVRDHKVGAAYVKTAQTLPIYETASQYQGPAYMIHGTGDVIAPYTYSLRYQRIYFNGKVHLIDGEDHTFSHDTDGAAKDAADFFKEILK</sequence>
<evidence type="ECO:0000256" key="1">
    <source>
        <dbReference type="SAM" id="SignalP"/>
    </source>
</evidence>
<dbReference type="EMBL" id="JANGEW010000010">
    <property type="protein sequence ID" value="MCQ5342651.1"/>
    <property type="molecule type" value="Genomic_DNA"/>
</dbReference>
<dbReference type="GO" id="GO:0016787">
    <property type="term" value="F:hydrolase activity"/>
    <property type="evidence" value="ECO:0007669"/>
    <property type="project" value="UniProtKB-KW"/>
</dbReference>
<accession>A0ABT1SS21</accession>
<organism evidence="3 4">
    <name type="scientific">Megasphaera massiliensis</name>
    <dbReference type="NCBI Taxonomy" id="1232428"/>
    <lineage>
        <taxon>Bacteria</taxon>
        <taxon>Bacillati</taxon>
        <taxon>Bacillota</taxon>
        <taxon>Negativicutes</taxon>
        <taxon>Veillonellales</taxon>
        <taxon>Veillonellaceae</taxon>
        <taxon>Megasphaera</taxon>
    </lineage>
</organism>
<feature type="signal peptide" evidence="1">
    <location>
        <begin position="1"/>
        <end position="21"/>
    </location>
</feature>
<dbReference type="InterPro" id="IPR029058">
    <property type="entry name" value="AB_hydrolase_fold"/>
</dbReference>
<evidence type="ECO:0000313" key="3">
    <source>
        <dbReference type="EMBL" id="MCQ5342651.1"/>
    </source>
</evidence>
<gene>
    <name evidence="3" type="ORF">NE675_06345</name>
</gene>
<dbReference type="Gene3D" id="3.40.50.1820">
    <property type="entry name" value="alpha/beta hydrolase"/>
    <property type="match status" value="1"/>
</dbReference>
<dbReference type="SUPFAM" id="SSF53474">
    <property type="entry name" value="alpha/beta-Hydrolases"/>
    <property type="match status" value="1"/>
</dbReference>
<keyword evidence="1" id="KW-0732">Signal</keyword>
<keyword evidence="3" id="KW-0378">Hydrolase</keyword>
<comment type="caution">
    <text evidence="3">The sequence shown here is derived from an EMBL/GenBank/DDBJ whole genome shotgun (WGS) entry which is preliminary data.</text>
</comment>
<name>A0ABT1SS21_9FIRM</name>
<evidence type="ECO:0000313" key="4">
    <source>
        <dbReference type="Proteomes" id="UP001206692"/>
    </source>
</evidence>
<feature type="domain" description="Serine aminopeptidase S33" evidence="2">
    <location>
        <begin position="56"/>
        <end position="168"/>
    </location>
</feature>
<dbReference type="PANTHER" id="PTHR43265:SF1">
    <property type="entry name" value="ESTERASE ESTD"/>
    <property type="match status" value="1"/>
</dbReference>
<dbReference type="Proteomes" id="UP001206692">
    <property type="component" value="Unassembled WGS sequence"/>
</dbReference>
<dbReference type="Pfam" id="PF12146">
    <property type="entry name" value="Hydrolase_4"/>
    <property type="match status" value="1"/>
</dbReference>
<protein>
    <submittedName>
        <fullName evidence="3">Alpha/beta hydrolase</fullName>
    </submittedName>
</protein>
<dbReference type="InterPro" id="IPR022742">
    <property type="entry name" value="Hydrolase_4"/>
</dbReference>
<proteinExistence type="predicted"/>
<dbReference type="InterPro" id="IPR053145">
    <property type="entry name" value="AB_hydrolase_Est10"/>
</dbReference>
<feature type="chain" id="PRO_5047332676" evidence="1">
    <location>
        <begin position="22"/>
        <end position="277"/>
    </location>
</feature>
<evidence type="ECO:0000259" key="2">
    <source>
        <dbReference type="Pfam" id="PF12146"/>
    </source>
</evidence>
<dbReference type="RefSeq" id="WP_062412684.1">
    <property type="nucleotide sequence ID" value="NZ_JAJCIO010000008.1"/>
</dbReference>
<reference evidence="3 4" key="1">
    <citation type="submission" date="2022-06" db="EMBL/GenBank/DDBJ databases">
        <title>Isolation of gut microbiota from human fecal samples.</title>
        <authorList>
            <person name="Pamer E.G."/>
            <person name="Barat B."/>
            <person name="Waligurski E."/>
            <person name="Medina S."/>
            <person name="Paddock L."/>
            <person name="Mostad J."/>
        </authorList>
    </citation>
    <scope>NUCLEOTIDE SEQUENCE [LARGE SCALE GENOMIC DNA]</scope>
    <source>
        <strain evidence="3 4">DFI.1.1</strain>
    </source>
</reference>